<protein>
    <submittedName>
        <fullName evidence="1">Uncharacterized protein</fullName>
    </submittedName>
</protein>
<accession>A0A0A9HK72</accession>
<sequence length="24" mass="2767">MVGSTFTENLFCTELLFLSMILKE</sequence>
<name>A0A0A9HK72_ARUDO</name>
<dbReference type="EMBL" id="GBRH01160779">
    <property type="protein sequence ID" value="JAE37117.1"/>
    <property type="molecule type" value="Transcribed_RNA"/>
</dbReference>
<reference evidence="1" key="1">
    <citation type="submission" date="2014-09" db="EMBL/GenBank/DDBJ databases">
        <authorList>
            <person name="Magalhaes I.L.F."/>
            <person name="Oliveira U."/>
            <person name="Santos F.R."/>
            <person name="Vidigal T.H.D.A."/>
            <person name="Brescovit A.D."/>
            <person name="Santos A.J."/>
        </authorList>
    </citation>
    <scope>NUCLEOTIDE SEQUENCE</scope>
    <source>
        <tissue evidence="1">Shoot tissue taken approximately 20 cm above the soil surface</tissue>
    </source>
</reference>
<evidence type="ECO:0000313" key="1">
    <source>
        <dbReference type="EMBL" id="JAE37117.1"/>
    </source>
</evidence>
<organism evidence="1">
    <name type="scientific">Arundo donax</name>
    <name type="common">Giant reed</name>
    <name type="synonym">Donax arundinaceus</name>
    <dbReference type="NCBI Taxonomy" id="35708"/>
    <lineage>
        <taxon>Eukaryota</taxon>
        <taxon>Viridiplantae</taxon>
        <taxon>Streptophyta</taxon>
        <taxon>Embryophyta</taxon>
        <taxon>Tracheophyta</taxon>
        <taxon>Spermatophyta</taxon>
        <taxon>Magnoliopsida</taxon>
        <taxon>Liliopsida</taxon>
        <taxon>Poales</taxon>
        <taxon>Poaceae</taxon>
        <taxon>PACMAD clade</taxon>
        <taxon>Arundinoideae</taxon>
        <taxon>Arundineae</taxon>
        <taxon>Arundo</taxon>
    </lineage>
</organism>
<dbReference type="AlphaFoldDB" id="A0A0A9HK72"/>
<proteinExistence type="predicted"/>
<reference evidence="1" key="2">
    <citation type="journal article" date="2015" name="Data Brief">
        <title>Shoot transcriptome of the giant reed, Arundo donax.</title>
        <authorList>
            <person name="Barrero R.A."/>
            <person name="Guerrero F.D."/>
            <person name="Moolhuijzen P."/>
            <person name="Goolsby J.A."/>
            <person name="Tidwell J."/>
            <person name="Bellgard S.E."/>
            <person name="Bellgard M.I."/>
        </authorList>
    </citation>
    <scope>NUCLEOTIDE SEQUENCE</scope>
    <source>
        <tissue evidence="1">Shoot tissue taken approximately 20 cm above the soil surface</tissue>
    </source>
</reference>